<feature type="transmembrane region" description="Helical" evidence="7">
    <location>
        <begin position="91"/>
        <end position="113"/>
    </location>
</feature>
<gene>
    <name evidence="8" type="ORF">DCM90_07840</name>
</gene>
<feature type="transmembrane region" description="Helical" evidence="7">
    <location>
        <begin position="394"/>
        <end position="413"/>
    </location>
</feature>
<protein>
    <submittedName>
        <fullName evidence="8">MATE family efflux transporter</fullName>
    </submittedName>
</protein>
<feature type="transmembrane region" description="Helical" evidence="7">
    <location>
        <begin position="133"/>
        <end position="151"/>
    </location>
</feature>
<evidence type="ECO:0000256" key="1">
    <source>
        <dbReference type="ARBA" id="ARBA00004651"/>
    </source>
</evidence>
<evidence type="ECO:0000256" key="6">
    <source>
        <dbReference type="ARBA" id="ARBA00023136"/>
    </source>
</evidence>
<evidence type="ECO:0000256" key="7">
    <source>
        <dbReference type="SAM" id="Phobius"/>
    </source>
</evidence>
<feature type="transmembrane region" description="Helical" evidence="7">
    <location>
        <begin position="163"/>
        <end position="185"/>
    </location>
</feature>
<evidence type="ECO:0000256" key="5">
    <source>
        <dbReference type="ARBA" id="ARBA00022989"/>
    </source>
</evidence>
<dbReference type="PIRSF" id="PIRSF006603">
    <property type="entry name" value="DinF"/>
    <property type="match status" value="1"/>
</dbReference>
<evidence type="ECO:0000256" key="2">
    <source>
        <dbReference type="ARBA" id="ARBA00022448"/>
    </source>
</evidence>
<keyword evidence="5 7" id="KW-1133">Transmembrane helix</keyword>
<dbReference type="GO" id="GO:0015297">
    <property type="term" value="F:antiporter activity"/>
    <property type="evidence" value="ECO:0007669"/>
    <property type="project" value="InterPro"/>
</dbReference>
<feature type="transmembrane region" description="Helical" evidence="7">
    <location>
        <begin position="12"/>
        <end position="30"/>
    </location>
</feature>
<dbReference type="PANTHER" id="PTHR43549">
    <property type="entry name" value="MULTIDRUG RESISTANCE PROTEIN YPNP-RELATED"/>
    <property type="match status" value="1"/>
</dbReference>
<dbReference type="NCBIfam" id="TIGR00797">
    <property type="entry name" value="matE"/>
    <property type="match status" value="1"/>
</dbReference>
<dbReference type="RefSeq" id="WP_109250815.1">
    <property type="nucleotide sequence ID" value="NZ_QCXQ01000006.1"/>
</dbReference>
<keyword evidence="3" id="KW-1003">Cell membrane</keyword>
<dbReference type="GO" id="GO:0005886">
    <property type="term" value="C:plasma membrane"/>
    <property type="evidence" value="ECO:0007669"/>
    <property type="project" value="UniProtKB-SubCell"/>
</dbReference>
<feature type="transmembrane region" description="Helical" evidence="7">
    <location>
        <begin position="56"/>
        <end position="79"/>
    </location>
</feature>
<feature type="transmembrane region" description="Helical" evidence="7">
    <location>
        <begin position="419"/>
        <end position="436"/>
    </location>
</feature>
<feature type="transmembrane region" description="Helical" evidence="7">
    <location>
        <begin position="317"/>
        <end position="342"/>
    </location>
</feature>
<feature type="transmembrane region" description="Helical" evidence="7">
    <location>
        <begin position="233"/>
        <end position="260"/>
    </location>
</feature>
<comment type="caution">
    <text evidence="8">The sequence shown here is derived from an EMBL/GenBank/DDBJ whole genome shotgun (WGS) entry which is preliminary data.</text>
</comment>
<dbReference type="AlphaFoldDB" id="A0A2V1MXT9"/>
<dbReference type="InterPro" id="IPR052031">
    <property type="entry name" value="Membrane_Transporter-Flippase"/>
</dbReference>
<proteinExistence type="predicted"/>
<evidence type="ECO:0000313" key="9">
    <source>
        <dbReference type="Proteomes" id="UP000245080"/>
    </source>
</evidence>
<keyword evidence="9" id="KW-1185">Reference proteome</keyword>
<evidence type="ECO:0000256" key="3">
    <source>
        <dbReference type="ARBA" id="ARBA00022475"/>
    </source>
</evidence>
<dbReference type="GO" id="GO:0042910">
    <property type="term" value="F:xenobiotic transmembrane transporter activity"/>
    <property type="evidence" value="ECO:0007669"/>
    <property type="project" value="InterPro"/>
</dbReference>
<dbReference type="Pfam" id="PF01554">
    <property type="entry name" value="MatE"/>
    <property type="match status" value="2"/>
</dbReference>
<evidence type="ECO:0000313" key="8">
    <source>
        <dbReference type="EMBL" id="PWF99357.1"/>
    </source>
</evidence>
<accession>A0A2V1MXT9</accession>
<comment type="subcellular location">
    <subcellularLocation>
        <location evidence="1">Cell membrane</location>
        <topology evidence="1">Multi-pass membrane protein</topology>
    </subcellularLocation>
</comment>
<sequence length="475" mass="51156">MQDLTRGNPLKLIFLFTIPLLIGNLFQQLYNVSDTIIVGQTLGVNALAAVGSTGSINYLIIGFAQGVTAGLAIITAQHFGARDAKAVRRSFATSITISVVTTIVLTILALTFVDPILRLMQTPAAIYQDARTFISIIFGGIFTSMAFNLMSNAIRALGDSKTPLFFLIIGSIVNIGLELLFILTFHMGVAGAGYATVISQVVAALLCVIYIIRRVPMLHVRWRDFVPEKQDMWLHFSTGLPMGFQSSIIAIGSMAMQAALNTLGTNSVASSTAASKIDQVMTLPMMSFGITLATYAAQNFGAGKYSRIMAGVKQTLILSGIFSVVGGGLEIIFGQAMVRLFIGHSDPAVLSLSQTYFNIIGGTYLLLSTLFIIRYSLQGLGRRVLPTLAGIAELLMRIFAALVMVKLFGYAGAVSAEPLAWLGSLLILIPSWVSAVHQLNNLQREVDIVADRDVVVEPQLADERPATKVNKIEEV</sequence>
<evidence type="ECO:0000256" key="4">
    <source>
        <dbReference type="ARBA" id="ARBA00022692"/>
    </source>
</evidence>
<dbReference type="Proteomes" id="UP000245080">
    <property type="component" value="Unassembled WGS sequence"/>
</dbReference>
<feature type="transmembrane region" description="Helical" evidence="7">
    <location>
        <begin position="280"/>
        <end position="297"/>
    </location>
</feature>
<feature type="transmembrane region" description="Helical" evidence="7">
    <location>
        <begin position="354"/>
        <end position="373"/>
    </location>
</feature>
<organism evidence="8 9">
    <name type="scientific">Levilactobacillus bambusae</name>
    <dbReference type="NCBI Taxonomy" id="2024736"/>
    <lineage>
        <taxon>Bacteria</taxon>
        <taxon>Bacillati</taxon>
        <taxon>Bacillota</taxon>
        <taxon>Bacilli</taxon>
        <taxon>Lactobacillales</taxon>
        <taxon>Lactobacillaceae</taxon>
        <taxon>Levilactobacillus</taxon>
    </lineage>
</organism>
<name>A0A2V1MXT9_9LACO</name>
<dbReference type="InterPro" id="IPR002528">
    <property type="entry name" value="MATE_fam"/>
</dbReference>
<dbReference type="CDD" id="cd13138">
    <property type="entry name" value="MATE_yoeA_like"/>
    <property type="match status" value="1"/>
</dbReference>
<reference evidence="8 9" key="1">
    <citation type="journal article" date="2018" name="Int. J. Syst. Evol. Microbiol.">
        <title>Lactobacillus bambusae sp. nov., isolated from a traditional fermented Ma-bamboo shoots of Taiwan.</title>
        <authorList>
            <person name="Wang L.-T."/>
        </authorList>
    </citation>
    <scope>NUCLEOTIDE SEQUENCE [LARGE SCALE GENOMIC DNA]</scope>
    <source>
        <strain evidence="8 9">BS-W1</strain>
    </source>
</reference>
<keyword evidence="6 7" id="KW-0472">Membrane</keyword>
<keyword evidence="2" id="KW-0813">Transport</keyword>
<dbReference type="PANTHER" id="PTHR43549:SF3">
    <property type="entry name" value="MULTIDRUG RESISTANCE PROTEIN YPNP-RELATED"/>
    <property type="match status" value="1"/>
</dbReference>
<feature type="transmembrane region" description="Helical" evidence="7">
    <location>
        <begin position="191"/>
        <end position="212"/>
    </location>
</feature>
<dbReference type="InterPro" id="IPR048279">
    <property type="entry name" value="MdtK-like"/>
</dbReference>
<keyword evidence="4 7" id="KW-0812">Transmembrane</keyword>
<dbReference type="EMBL" id="QCXQ01000006">
    <property type="protein sequence ID" value="PWF99357.1"/>
    <property type="molecule type" value="Genomic_DNA"/>
</dbReference>
<dbReference type="OrthoDB" id="9776324at2"/>